<evidence type="ECO:0000313" key="3">
    <source>
        <dbReference type="Proteomes" id="UP000651452"/>
    </source>
</evidence>
<reference evidence="2" key="2">
    <citation type="submission" date="2020-09" db="EMBL/GenBank/DDBJ databases">
        <title>Reference genome assembly for Australian Ascochyta lentis isolate Al4.</title>
        <authorList>
            <person name="Lee R.C."/>
            <person name="Farfan-Caceres L.M."/>
            <person name="Debler J.W."/>
            <person name="Williams A.H."/>
            <person name="Henares B.M."/>
        </authorList>
    </citation>
    <scope>NUCLEOTIDE SEQUENCE</scope>
    <source>
        <strain evidence="2">Al4</strain>
    </source>
</reference>
<evidence type="ECO:0000313" key="2">
    <source>
        <dbReference type="EMBL" id="KAF9691055.1"/>
    </source>
</evidence>
<dbReference type="OrthoDB" id="3737134at2759"/>
<feature type="compositionally biased region" description="Polar residues" evidence="1">
    <location>
        <begin position="243"/>
        <end position="257"/>
    </location>
</feature>
<accession>A0A8H7IUS9</accession>
<evidence type="ECO:0000256" key="1">
    <source>
        <dbReference type="SAM" id="MobiDB-lite"/>
    </source>
</evidence>
<sequence length="486" mass="54077">MTQIHPRKRGIPALAYPESSPASPCSCSLLFKHSLARAQATLSLQLVISISGYTEPQAITLPYDASALLPSSLGPATIPLPQARLDEIARHGNPQIRTVFLCLKTPCPVWCPPGSGSLRPGRGAENMMEQLAHLAKSTDVRVVFDMNWLRRQHHEILIRLVERPETLVAFATRRRDGDRCMDWTVFDLSPVESAKVVESGSETEHEAPPSYVESHKRPRHNETPSTPSSAERDRKRILLSSARIPTSPTEKASSVSPSARPPNSHVASTILQREVDKAVATLLPGVVERVLPNVLSELRAVPTSPSPSAAVSVSSQTSIPPPPLSTLNPFFNSHIARRVESQLHSIYDHTLSHASYLRNTADAELFELLEDYKADLQMVRDDALAELNHEVVHKFERFREDAVNTVDEVGELVSERADEVCDDVKERLDGLRAKGKESLKRERANLEREKMWLAWGREVLDRDRREFEKLTAQVGHREVRAGSAPP</sequence>
<reference evidence="2" key="1">
    <citation type="submission" date="2018-12" db="EMBL/GenBank/DDBJ databases">
        <authorList>
            <person name="Syme R.A."/>
            <person name="Farfan-Caceres L."/>
            <person name="Lichtenzveig J."/>
        </authorList>
    </citation>
    <scope>NUCLEOTIDE SEQUENCE</scope>
    <source>
        <strain evidence="2">Al4</strain>
    </source>
</reference>
<keyword evidence="3" id="KW-1185">Reference proteome</keyword>
<organism evidence="2 3">
    <name type="scientific">Ascochyta lentis</name>
    <dbReference type="NCBI Taxonomy" id="205686"/>
    <lineage>
        <taxon>Eukaryota</taxon>
        <taxon>Fungi</taxon>
        <taxon>Dikarya</taxon>
        <taxon>Ascomycota</taxon>
        <taxon>Pezizomycotina</taxon>
        <taxon>Dothideomycetes</taxon>
        <taxon>Pleosporomycetidae</taxon>
        <taxon>Pleosporales</taxon>
        <taxon>Pleosporineae</taxon>
        <taxon>Didymellaceae</taxon>
        <taxon>Ascochyta</taxon>
    </lineage>
</organism>
<dbReference type="Proteomes" id="UP000651452">
    <property type="component" value="Unassembled WGS sequence"/>
</dbReference>
<gene>
    <name evidence="2" type="ORF">EKO04_011262</name>
</gene>
<name>A0A8H7IUS9_9PLEO</name>
<feature type="region of interest" description="Disordered" evidence="1">
    <location>
        <begin position="194"/>
        <end position="269"/>
    </location>
</feature>
<protein>
    <submittedName>
        <fullName evidence="2">Uncharacterized protein</fullName>
    </submittedName>
</protein>
<comment type="caution">
    <text evidence="2">The sequence shown here is derived from an EMBL/GenBank/DDBJ whole genome shotgun (WGS) entry which is preliminary data.</text>
</comment>
<dbReference type="AlphaFoldDB" id="A0A8H7IUS9"/>
<proteinExistence type="predicted"/>
<dbReference type="EMBL" id="RZGK01000022">
    <property type="protein sequence ID" value="KAF9691055.1"/>
    <property type="molecule type" value="Genomic_DNA"/>
</dbReference>